<dbReference type="EC" id="2.1.1.107" evidence="1"/>
<feature type="domain" description="Tetrapyrrole methylase" evidence="6">
    <location>
        <begin position="134"/>
        <end position="345"/>
    </location>
</feature>
<dbReference type="Gene3D" id="3.40.1010.10">
    <property type="entry name" value="Cobalt-precorrin-4 Transmethylase, Domain 1"/>
    <property type="match status" value="1"/>
</dbReference>
<dbReference type="InterPro" id="IPR014776">
    <property type="entry name" value="4pyrrole_Mease_sub2"/>
</dbReference>
<dbReference type="InterPro" id="IPR012409">
    <property type="entry name" value="Sirohaem_synth"/>
</dbReference>
<proteinExistence type="predicted"/>
<dbReference type="NCBIfam" id="TIGR01469">
    <property type="entry name" value="cobA_cysG_Cterm"/>
    <property type="match status" value="1"/>
</dbReference>
<keyword evidence="2 7" id="KW-0489">Methyltransferase</keyword>
<dbReference type="PIRSF" id="PIRSF036426">
    <property type="entry name" value="Sirohaem_synth"/>
    <property type="match status" value="1"/>
</dbReference>
<dbReference type="GO" id="GO:0032259">
    <property type="term" value="P:methylation"/>
    <property type="evidence" value="ECO:0007669"/>
    <property type="project" value="UniProtKB-KW"/>
</dbReference>
<dbReference type="SUPFAM" id="SSF53790">
    <property type="entry name" value="Tetrapyrrole methylase"/>
    <property type="match status" value="1"/>
</dbReference>
<organism evidence="7 8">
    <name type="scientific">Mycolicibacterium austroafricanum</name>
    <name type="common">Mycobacterium austroafricanum</name>
    <dbReference type="NCBI Taxonomy" id="39687"/>
    <lineage>
        <taxon>Bacteria</taxon>
        <taxon>Bacillati</taxon>
        <taxon>Actinomycetota</taxon>
        <taxon>Actinomycetes</taxon>
        <taxon>Mycobacteriales</taxon>
        <taxon>Mycobacteriaceae</taxon>
        <taxon>Mycolicibacterium</taxon>
    </lineage>
</organism>
<accession>A0ABT8HA35</accession>
<comment type="caution">
    <text evidence="7">The sequence shown here is derived from an EMBL/GenBank/DDBJ whole genome shotgun (WGS) entry which is preliminary data.</text>
</comment>
<dbReference type="Proteomes" id="UP001172687">
    <property type="component" value="Unassembled WGS sequence"/>
</dbReference>
<dbReference type="InterPro" id="IPR050161">
    <property type="entry name" value="Siro_Cobalamin_biosynth"/>
</dbReference>
<dbReference type="InterPro" id="IPR000878">
    <property type="entry name" value="4pyrrol_Mease"/>
</dbReference>
<dbReference type="Pfam" id="PF00590">
    <property type="entry name" value="TP_methylase"/>
    <property type="match status" value="1"/>
</dbReference>
<keyword evidence="5" id="KW-0627">Porphyrin biosynthesis</keyword>
<dbReference type="Gene3D" id="3.30.950.10">
    <property type="entry name" value="Methyltransferase, Cobalt-precorrin-4 Transmethylase, Domain 2"/>
    <property type="match status" value="1"/>
</dbReference>
<name>A0ABT8HA35_MYCAO</name>
<keyword evidence="3 7" id="KW-0808">Transferase</keyword>
<dbReference type="SUPFAM" id="SSF51735">
    <property type="entry name" value="NAD(P)-binding Rossmann-fold domains"/>
    <property type="match status" value="1"/>
</dbReference>
<dbReference type="RefSeq" id="WP_301161274.1">
    <property type="nucleotide sequence ID" value="NZ_JAUHTC010000021.1"/>
</dbReference>
<dbReference type="GO" id="GO:0004851">
    <property type="term" value="F:uroporphyrin-III C-methyltransferase activity"/>
    <property type="evidence" value="ECO:0007669"/>
    <property type="project" value="UniProtKB-EC"/>
</dbReference>
<evidence type="ECO:0000259" key="6">
    <source>
        <dbReference type="Pfam" id="PF00590"/>
    </source>
</evidence>
<reference evidence="7" key="1">
    <citation type="submission" date="2023-07" db="EMBL/GenBank/DDBJ databases">
        <title>Degradation of tert-butanol by M. austroafricanum TBA100.</title>
        <authorList>
            <person name="Helbich S."/>
            <person name="Vainshtein Y."/>
        </authorList>
    </citation>
    <scope>NUCLEOTIDE SEQUENCE</scope>
    <source>
        <strain evidence="7">TBA100</strain>
    </source>
</reference>
<evidence type="ECO:0000256" key="1">
    <source>
        <dbReference type="ARBA" id="ARBA00012162"/>
    </source>
</evidence>
<evidence type="ECO:0000313" key="8">
    <source>
        <dbReference type="Proteomes" id="UP001172687"/>
    </source>
</evidence>
<dbReference type="Gene3D" id="3.40.50.720">
    <property type="entry name" value="NAD(P)-binding Rossmann-like Domain"/>
    <property type="match status" value="1"/>
</dbReference>
<dbReference type="InterPro" id="IPR035996">
    <property type="entry name" value="4pyrrol_Methylase_sf"/>
</dbReference>
<evidence type="ECO:0000256" key="4">
    <source>
        <dbReference type="ARBA" id="ARBA00022691"/>
    </source>
</evidence>
<keyword evidence="4" id="KW-0949">S-adenosyl-L-methionine</keyword>
<dbReference type="NCBIfam" id="NF004790">
    <property type="entry name" value="PRK06136.1"/>
    <property type="match status" value="1"/>
</dbReference>
<dbReference type="EMBL" id="JAUHTC010000021">
    <property type="protein sequence ID" value="MDN4517142.1"/>
    <property type="molecule type" value="Genomic_DNA"/>
</dbReference>
<dbReference type="InterPro" id="IPR014777">
    <property type="entry name" value="4pyrrole_Mease_sub1"/>
</dbReference>
<dbReference type="Pfam" id="PF13241">
    <property type="entry name" value="NAD_binding_7"/>
    <property type="match status" value="1"/>
</dbReference>
<protein>
    <recommendedName>
        <fullName evidence="1">uroporphyrinogen-III C-methyltransferase</fullName>
        <ecNumber evidence="1">2.1.1.107</ecNumber>
    </recommendedName>
</protein>
<dbReference type="CDD" id="cd11642">
    <property type="entry name" value="SUMT"/>
    <property type="match status" value="1"/>
</dbReference>
<dbReference type="PANTHER" id="PTHR45790:SF3">
    <property type="entry name" value="S-ADENOSYL-L-METHIONINE-DEPENDENT UROPORPHYRINOGEN III METHYLTRANSFERASE, CHLOROPLASTIC"/>
    <property type="match status" value="1"/>
</dbReference>
<evidence type="ECO:0000256" key="2">
    <source>
        <dbReference type="ARBA" id="ARBA00022603"/>
    </source>
</evidence>
<keyword evidence="8" id="KW-1185">Reference proteome</keyword>
<evidence type="ECO:0000256" key="5">
    <source>
        <dbReference type="ARBA" id="ARBA00023244"/>
    </source>
</evidence>
<evidence type="ECO:0000256" key="3">
    <source>
        <dbReference type="ARBA" id="ARBA00022679"/>
    </source>
</evidence>
<dbReference type="InterPro" id="IPR036291">
    <property type="entry name" value="NAD(P)-bd_dom_sf"/>
</dbReference>
<sequence>MSRPTVTGLRGEPAAASRRGYAARIDMAGRAAVVFGGGGAAVRHVASLLHADASVTVVHRDVDAIIEDLADRGRIHWRRGDFVDSDLDGTWLAVAATERSDIDAMIADACEDRRVWCIREPGGAPRRDSGRGHVTLVGGGPGDPGLLTLAGLEALRAADVVVTDRLAPVSVLAELGPAVSVIDVGKIPFGKATPQHQINQILIDQARAGRAVVRLKGGDSFLFGRGGEELIACAAAGVPVSVIPGVTSALAVPACAGIPVTHRGVTQGVTVVSGHVPPGDPASTVDYAALARAGTTLVFLMAVTTLPAITASLIGHGLAPDTPAVTVADGTLAQQRVVRATVATIAEAVQAAAIKPPAITVIGAVAGFGAGDTASGDVAAPARLLGAQEMLSAAHSVAAG</sequence>
<dbReference type="InterPro" id="IPR006366">
    <property type="entry name" value="CobA/CysG_C"/>
</dbReference>
<evidence type="ECO:0000313" key="7">
    <source>
        <dbReference type="EMBL" id="MDN4517142.1"/>
    </source>
</evidence>
<gene>
    <name evidence="7" type="primary">cobA</name>
    <name evidence="7" type="ORF">QYF68_04795</name>
</gene>
<dbReference type="PANTHER" id="PTHR45790">
    <property type="entry name" value="SIROHEME SYNTHASE-RELATED"/>
    <property type="match status" value="1"/>
</dbReference>